<dbReference type="InterPro" id="IPR016047">
    <property type="entry name" value="M23ase_b-sheet_dom"/>
</dbReference>
<reference evidence="5 6" key="1">
    <citation type="journal article" date="2016" name="Nat. Commun.">
        <title>Thousands of microbial genomes shed light on interconnected biogeochemical processes in an aquifer system.</title>
        <authorList>
            <person name="Anantharaman K."/>
            <person name="Brown C.T."/>
            <person name="Hug L.A."/>
            <person name="Sharon I."/>
            <person name="Castelle C.J."/>
            <person name="Probst A.J."/>
            <person name="Thomas B.C."/>
            <person name="Singh A."/>
            <person name="Wilkins M.J."/>
            <person name="Karaoz U."/>
            <person name="Brodie E.L."/>
            <person name="Williams K.H."/>
            <person name="Hubbard S.S."/>
            <person name="Banfield J.F."/>
        </authorList>
    </citation>
    <scope>NUCLEOTIDE SEQUENCE [LARGE SCALE GENOMIC DNA]</scope>
</reference>
<dbReference type="PANTHER" id="PTHR43096">
    <property type="entry name" value="DNAJ HOMOLOG 1, MITOCHONDRIAL-RELATED"/>
    <property type="match status" value="1"/>
</dbReference>
<dbReference type="GO" id="GO:0005737">
    <property type="term" value="C:cytoplasm"/>
    <property type="evidence" value="ECO:0007669"/>
    <property type="project" value="TreeGrafter"/>
</dbReference>
<accession>A0A1F7YNC5</accession>
<feature type="region of interest" description="Disordered" evidence="2">
    <location>
        <begin position="162"/>
        <end position="219"/>
    </location>
</feature>
<dbReference type="AlphaFoldDB" id="A0A1F7YNC5"/>
<keyword evidence="3" id="KW-1133">Transmembrane helix</keyword>
<dbReference type="PRINTS" id="PR00625">
    <property type="entry name" value="JDOMAIN"/>
</dbReference>
<feature type="domain" description="J" evidence="4">
    <location>
        <begin position="347"/>
        <end position="413"/>
    </location>
</feature>
<dbReference type="CDD" id="cd12797">
    <property type="entry name" value="M23_peptidase"/>
    <property type="match status" value="1"/>
</dbReference>
<dbReference type="EMBL" id="MGGI01000001">
    <property type="protein sequence ID" value="OGM28025.1"/>
    <property type="molecule type" value="Genomic_DNA"/>
</dbReference>
<evidence type="ECO:0000256" key="1">
    <source>
        <dbReference type="ARBA" id="ARBA00023186"/>
    </source>
</evidence>
<evidence type="ECO:0000256" key="3">
    <source>
        <dbReference type="SAM" id="Phobius"/>
    </source>
</evidence>
<keyword evidence="1" id="KW-0143">Chaperone</keyword>
<gene>
    <name evidence="5" type="ORF">A2627_00590</name>
</gene>
<dbReference type="Gene3D" id="1.10.287.110">
    <property type="entry name" value="DnaJ domain"/>
    <property type="match status" value="2"/>
</dbReference>
<keyword evidence="3" id="KW-0472">Membrane</keyword>
<dbReference type="Gene3D" id="2.70.70.10">
    <property type="entry name" value="Glucose Permease (Domain IIA)"/>
    <property type="match status" value="1"/>
</dbReference>
<evidence type="ECO:0000313" key="6">
    <source>
        <dbReference type="Proteomes" id="UP000178851"/>
    </source>
</evidence>
<dbReference type="PROSITE" id="PS50076">
    <property type="entry name" value="DNAJ_2"/>
    <property type="match status" value="2"/>
</dbReference>
<proteinExistence type="predicted"/>
<dbReference type="SUPFAM" id="SSF46565">
    <property type="entry name" value="Chaperone J-domain"/>
    <property type="match status" value="2"/>
</dbReference>
<feature type="transmembrane region" description="Helical" evidence="3">
    <location>
        <begin position="541"/>
        <end position="560"/>
    </location>
</feature>
<dbReference type="InterPro" id="IPR036869">
    <property type="entry name" value="J_dom_sf"/>
</dbReference>
<organism evidence="5 6">
    <name type="scientific">Candidatus Woesebacteria bacterium RIFCSPHIGHO2_01_FULL_39_28</name>
    <dbReference type="NCBI Taxonomy" id="1802496"/>
    <lineage>
        <taxon>Bacteria</taxon>
        <taxon>Candidatus Woeseibacteriota</taxon>
    </lineage>
</organism>
<dbReference type="SUPFAM" id="SSF51261">
    <property type="entry name" value="Duplicated hybrid motif"/>
    <property type="match status" value="1"/>
</dbReference>
<comment type="caution">
    <text evidence="5">The sequence shown here is derived from an EMBL/GenBank/DDBJ whole genome shotgun (WGS) entry which is preliminary data.</text>
</comment>
<dbReference type="Pfam" id="PF00226">
    <property type="entry name" value="DnaJ"/>
    <property type="match status" value="2"/>
</dbReference>
<evidence type="ECO:0000256" key="2">
    <source>
        <dbReference type="SAM" id="MobiDB-lite"/>
    </source>
</evidence>
<dbReference type="InterPro" id="IPR001623">
    <property type="entry name" value="DnaJ_domain"/>
</dbReference>
<dbReference type="GO" id="GO:0042026">
    <property type="term" value="P:protein refolding"/>
    <property type="evidence" value="ECO:0007669"/>
    <property type="project" value="TreeGrafter"/>
</dbReference>
<feature type="transmembrane region" description="Helical" evidence="3">
    <location>
        <begin position="595"/>
        <end position="615"/>
    </location>
</feature>
<feature type="transmembrane region" description="Helical" evidence="3">
    <location>
        <begin position="567"/>
        <end position="589"/>
    </location>
</feature>
<feature type="region of interest" description="Disordered" evidence="2">
    <location>
        <begin position="411"/>
        <end position="438"/>
    </location>
</feature>
<dbReference type="PANTHER" id="PTHR43096:SF52">
    <property type="entry name" value="DNAJ HOMOLOG 1, MITOCHONDRIAL-RELATED"/>
    <property type="match status" value="1"/>
</dbReference>
<protein>
    <recommendedName>
        <fullName evidence="4">J domain-containing protein</fullName>
    </recommendedName>
</protein>
<feature type="compositionally biased region" description="Basic and acidic residues" evidence="2">
    <location>
        <begin position="177"/>
        <end position="199"/>
    </location>
</feature>
<keyword evidence="3" id="KW-0812">Transmembrane</keyword>
<dbReference type="GO" id="GO:0051082">
    <property type="term" value="F:unfolded protein binding"/>
    <property type="evidence" value="ECO:0007669"/>
    <property type="project" value="TreeGrafter"/>
</dbReference>
<dbReference type="SMART" id="SM00271">
    <property type="entry name" value="DnaJ"/>
    <property type="match status" value="2"/>
</dbReference>
<dbReference type="InterPro" id="IPR011055">
    <property type="entry name" value="Dup_hybrid_motif"/>
</dbReference>
<evidence type="ECO:0000259" key="4">
    <source>
        <dbReference type="PROSITE" id="PS50076"/>
    </source>
</evidence>
<dbReference type="Proteomes" id="UP000178851">
    <property type="component" value="Unassembled WGS sequence"/>
</dbReference>
<dbReference type="Pfam" id="PF01551">
    <property type="entry name" value="Peptidase_M23"/>
    <property type="match status" value="1"/>
</dbReference>
<evidence type="ECO:0000313" key="5">
    <source>
        <dbReference type="EMBL" id="OGM28025.1"/>
    </source>
</evidence>
<dbReference type="CDD" id="cd06257">
    <property type="entry name" value="DnaJ"/>
    <property type="match status" value="2"/>
</dbReference>
<sequence>MAKKNVLNYYEFLGVSRGASSEEIQRAYRKRVEENNPETNGPLFTKQQRDQKLQEIREDSIRRWEKAYGSRWDKNGNPRPEFEEFAYGRSGSFTRWGLRENQYGEKVPLKEFIARVFIEKYPDEGKFYFGRLNLRQQLDNASYTLGNKSRRDSYNRQLEILEQGASPTLAEPPPVQTKKEIPNIEPEQKTERQSEKVDEIPQQPQITPPSAEKPPEPVETTYLRKDPKYVEILSEMKKLNAADINLEDQAEKLFRQKHPAEAKELDRKEKRHIYTTPENDLAYKALKTDISNPKLNSEERIRKYYSFVFKYPEKASAYSESDFNLRTATKIVERVEQKRIAEGRGPIHYKTLGVGLDDNEKEVKSAYREKVLEYHPDINEQDDEKIKQVNTAFEVLSDKKTSKIDRARYTSQVEEDLRKESESSEMNLEVPPIPQQYEGPPTEPLGPEFQIEQPTEERPVFQQLPEAPYQQPAQITGQVAQPRTVLPQQKGPGIAGQLAGTGAKKVAKEGVKKLALKAAEEATVKAATAAATAGTAVAGPLGTIGGFLGGLALSLGIGIAKKSKDAIGGFAAWLGGVGSVGFAAIGAIALPSFGVPLIIAVLVVPFSIVMILWFINAGAYIVPRFGGGFAPGAQRNIYVSVSKTPNPDTIQNTELTNGKIVTYTIVVTALNGSLTNVSFTYSCRVIKENANPPCPNTSPPDPSNLLPQNGIISVANPYTFTYTQTFTPGFEDSLVVDTFTVSTKASDGSTQVVPVNASVVIGNPPTDCPSGWPIIPNTGETLYITQGAYTTDSHSLSAGDPESIDIETNQTTGRSVVATHRGLVTLVRDDGNVDYGLHVEVSSNCKLPGGLSVNFISLYAHLSFTSVSQGQFVSLGQTLGLSGNSGKSLGPHLHYEFRIGVNPAGPYPDNPPYMWSSGLNIPNSYIPKNILRGCVGSATCNTTIP</sequence>
<name>A0A1F7YNC5_9BACT</name>
<feature type="domain" description="J" evidence="4">
    <location>
        <begin position="8"/>
        <end position="86"/>
    </location>
</feature>